<dbReference type="Pfam" id="PF02704">
    <property type="entry name" value="GASA"/>
    <property type="match status" value="1"/>
</dbReference>
<evidence type="ECO:0000313" key="4">
    <source>
        <dbReference type="Proteomes" id="UP000447434"/>
    </source>
</evidence>
<feature type="chain" id="PRO_5025578135" evidence="2">
    <location>
        <begin position="26"/>
        <end position="96"/>
    </location>
</feature>
<gene>
    <name evidence="3" type="ORF">Lalb_Chr03g0036191</name>
</gene>
<dbReference type="OrthoDB" id="625265at2759"/>
<evidence type="ECO:0000256" key="1">
    <source>
        <dbReference type="ARBA" id="ARBA00010582"/>
    </source>
</evidence>
<dbReference type="PANTHER" id="PTHR23201:SF12">
    <property type="entry name" value="OS05G0432200 PROTEIN"/>
    <property type="match status" value="1"/>
</dbReference>
<comment type="caution">
    <text evidence="3">The sequence shown here is derived from an EMBL/GenBank/DDBJ whole genome shotgun (WGS) entry which is preliminary data.</text>
</comment>
<proteinExistence type="inferred from homology"/>
<sequence length="96" mass="10571">MAFNKTTLFLAILCFLLIQELEIYGGIHHTVEAQQIDCGGKCNYRCSKASRPNRCLRACNTCCERCNCVPPGTSGNTELCPCYANMETGDGKKKCP</sequence>
<name>A0A6A4QV63_LUPAL</name>
<organism evidence="3 4">
    <name type="scientific">Lupinus albus</name>
    <name type="common">White lupine</name>
    <name type="synonym">Lupinus termis</name>
    <dbReference type="NCBI Taxonomy" id="3870"/>
    <lineage>
        <taxon>Eukaryota</taxon>
        <taxon>Viridiplantae</taxon>
        <taxon>Streptophyta</taxon>
        <taxon>Embryophyta</taxon>
        <taxon>Tracheophyta</taxon>
        <taxon>Spermatophyta</taxon>
        <taxon>Magnoliopsida</taxon>
        <taxon>eudicotyledons</taxon>
        <taxon>Gunneridae</taxon>
        <taxon>Pentapetalae</taxon>
        <taxon>rosids</taxon>
        <taxon>fabids</taxon>
        <taxon>Fabales</taxon>
        <taxon>Fabaceae</taxon>
        <taxon>Papilionoideae</taxon>
        <taxon>50 kb inversion clade</taxon>
        <taxon>genistoids sensu lato</taxon>
        <taxon>core genistoids</taxon>
        <taxon>Genisteae</taxon>
        <taxon>Lupinus</taxon>
    </lineage>
</organism>
<protein>
    <submittedName>
        <fullName evidence="3">Putative gibberellin regulated protein</fullName>
    </submittedName>
</protein>
<evidence type="ECO:0000256" key="2">
    <source>
        <dbReference type="SAM" id="SignalP"/>
    </source>
</evidence>
<feature type="signal peptide" evidence="2">
    <location>
        <begin position="1"/>
        <end position="25"/>
    </location>
</feature>
<dbReference type="EMBL" id="WOCE01000003">
    <property type="protein sequence ID" value="KAE9617517.1"/>
    <property type="molecule type" value="Genomic_DNA"/>
</dbReference>
<reference evidence="4" key="1">
    <citation type="journal article" date="2020" name="Nat. Commun.">
        <title>Genome sequence of the cluster root forming white lupin.</title>
        <authorList>
            <person name="Hufnagel B."/>
            <person name="Marques A."/>
            <person name="Soriano A."/>
            <person name="Marques L."/>
            <person name="Divol F."/>
            <person name="Doumas P."/>
            <person name="Sallet E."/>
            <person name="Mancinotti D."/>
            <person name="Carrere S."/>
            <person name="Marande W."/>
            <person name="Arribat S."/>
            <person name="Keller J."/>
            <person name="Huneau C."/>
            <person name="Blein T."/>
            <person name="Aime D."/>
            <person name="Laguerre M."/>
            <person name="Taylor J."/>
            <person name="Schubert V."/>
            <person name="Nelson M."/>
            <person name="Geu-Flores F."/>
            <person name="Crespi M."/>
            <person name="Gallardo-Guerrero K."/>
            <person name="Delaux P.-M."/>
            <person name="Salse J."/>
            <person name="Berges H."/>
            <person name="Guyot R."/>
            <person name="Gouzy J."/>
            <person name="Peret B."/>
        </authorList>
    </citation>
    <scope>NUCLEOTIDE SEQUENCE [LARGE SCALE GENOMIC DNA]</scope>
    <source>
        <strain evidence="4">cv. Amiga</strain>
    </source>
</reference>
<accession>A0A6A4QV63</accession>
<dbReference type="AlphaFoldDB" id="A0A6A4QV63"/>
<keyword evidence="2" id="KW-0732">Signal</keyword>
<keyword evidence="4" id="KW-1185">Reference proteome</keyword>
<dbReference type="Proteomes" id="UP000447434">
    <property type="component" value="Chromosome 3"/>
</dbReference>
<comment type="similarity">
    <text evidence="1">Belongs to the GASA family.</text>
</comment>
<evidence type="ECO:0000313" key="3">
    <source>
        <dbReference type="EMBL" id="KAE9617517.1"/>
    </source>
</evidence>
<dbReference type="InterPro" id="IPR003854">
    <property type="entry name" value="GASA"/>
</dbReference>
<dbReference type="PANTHER" id="PTHR23201">
    <property type="entry name" value="EXTENSIN, PROLINE-RICH PROTEIN"/>
    <property type="match status" value="1"/>
</dbReference>